<dbReference type="SMART" id="SM00355">
    <property type="entry name" value="ZnF_C2H2"/>
    <property type="match status" value="2"/>
</dbReference>
<feature type="region of interest" description="Disordered" evidence="2">
    <location>
        <begin position="612"/>
        <end position="697"/>
    </location>
</feature>
<feature type="compositionally biased region" description="Low complexity" evidence="2">
    <location>
        <begin position="157"/>
        <end position="172"/>
    </location>
</feature>
<dbReference type="EMBL" id="NAJN01001297">
    <property type="protein sequence ID" value="TKA64220.1"/>
    <property type="molecule type" value="Genomic_DNA"/>
</dbReference>
<feature type="domain" description="C2H2-type" evidence="3">
    <location>
        <begin position="597"/>
        <end position="627"/>
    </location>
</feature>
<feature type="compositionally biased region" description="Low complexity" evidence="2">
    <location>
        <begin position="636"/>
        <end position="649"/>
    </location>
</feature>
<dbReference type="OrthoDB" id="7295497at2759"/>
<feature type="compositionally biased region" description="Basic and acidic residues" evidence="2">
    <location>
        <begin position="682"/>
        <end position="691"/>
    </location>
</feature>
<feature type="compositionally biased region" description="Polar residues" evidence="2">
    <location>
        <begin position="486"/>
        <end position="498"/>
    </location>
</feature>
<keyword evidence="1" id="KW-0863">Zinc-finger</keyword>
<comment type="caution">
    <text evidence="4">The sequence shown here is derived from an EMBL/GenBank/DDBJ whole genome shotgun (WGS) entry which is preliminary data.</text>
</comment>
<feature type="region of interest" description="Disordered" evidence="2">
    <location>
        <begin position="87"/>
        <end position="108"/>
    </location>
</feature>
<dbReference type="STRING" id="331657.A0A4U0WM47"/>
<feature type="region of interest" description="Disordered" evidence="2">
    <location>
        <begin position="486"/>
        <end position="533"/>
    </location>
</feature>
<organism evidence="4 5">
    <name type="scientific">Cryomyces minteri</name>
    <dbReference type="NCBI Taxonomy" id="331657"/>
    <lineage>
        <taxon>Eukaryota</taxon>
        <taxon>Fungi</taxon>
        <taxon>Dikarya</taxon>
        <taxon>Ascomycota</taxon>
        <taxon>Pezizomycotina</taxon>
        <taxon>Dothideomycetes</taxon>
        <taxon>Dothideomycetes incertae sedis</taxon>
        <taxon>Cryomyces</taxon>
    </lineage>
</organism>
<dbReference type="GO" id="GO:0008270">
    <property type="term" value="F:zinc ion binding"/>
    <property type="evidence" value="ECO:0007669"/>
    <property type="project" value="UniProtKB-KW"/>
</dbReference>
<accession>A0A4U0WM47</accession>
<reference evidence="4 5" key="1">
    <citation type="submission" date="2017-03" db="EMBL/GenBank/DDBJ databases">
        <title>Genomes of endolithic fungi from Antarctica.</title>
        <authorList>
            <person name="Coleine C."/>
            <person name="Masonjones S."/>
            <person name="Stajich J.E."/>
        </authorList>
    </citation>
    <scope>NUCLEOTIDE SEQUENCE [LARGE SCALE GENOMIC DNA]</scope>
    <source>
        <strain evidence="4 5">CCFEE 5187</strain>
    </source>
</reference>
<keyword evidence="5" id="KW-1185">Reference proteome</keyword>
<name>A0A4U0WM47_9PEZI</name>
<feature type="region of interest" description="Disordered" evidence="2">
    <location>
        <begin position="560"/>
        <end position="592"/>
    </location>
</feature>
<sequence length="697" mass="76703">MLACYPRRQYPHQPFRSAALPSSPSHHNLNYFDALPYTTLSPSDLATTFRNQLFDSAPASTPSLLTEPFYPVVDQYVHSVYQSQNPPIRVQRSTSTSQPLTDSYQSSMQFDSGASSQVWHMYEDNDGSASADVALQTPGLYSRSRSHQRTPSNSTVASSGPASPYGPSTSYPQIANVERSPPSPLKVEYGADESSSAFPKPLPTPSQTPTSDPFLPPGYQLYYPSQHYNTNAHTAMKQLAIDHHAGADETLDFSHSARQSVSSFGQDSPATPRTSNEDYEERTFKVPPNGEDRLHTVHNWMATYSHHDFETEIRDVPKFDRTMSDIYQDELYNPANATPAAPPVQRQTVHNSTLLSPYRNVVNERLQAANNARSHSPANSLSRERSPFRQGSPFANAEGFRPSGQILGTAAGVRQQQKAEADAIALARHLPAPPQNPPKTISPKEAMLDYNETEEDAKMPLFPEEGHAEYQQQWNGGNQPRYQDATQGNFDNATEQNYTSRRPSSSNFSTSGNKSNFTFLPPAVPGQMLPNPYASQQYRSATGAPLKREQTPEFPAHLTSMESSVSDAGAAPSSSQGSSNDTAIQRPVGTSADTGTYTCTYHGCTLRFESPAKLQKHKREGHRQPARESVGRTSVSPDSSASAGMTSSSLLQRNSQAGPHKCERINPSTGKPCNTIFSRPYDLTRHEDTIHNARKQK</sequence>
<evidence type="ECO:0000259" key="3">
    <source>
        <dbReference type="PROSITE" id="PS50157"/>
    </source>
</evidence>
<evidence type="ECO:0000256" key="2">
    <source>
        <dbReference type="SAM" id="MobiDB-lite"/>
    </source>
</evidence>
<dbReference type="PROSITE" id="PS50157">
    <property type="entry name" value="ZINC_FINGER_C2H2_2"/>
    <property type="match status" value="2"/>
</dbReference>
<feature type="domain" description="C2H2-type" evidence="3">
    <location>
        <begin position="660"/>
        <end position="696"/>
    </location>
</feature>
<dbReference type="PROSITE" id="PS00028">
    <property type="entry name" value="ZINC_FINGER_C2H2_1"/>
    <property type="match status" value="1"/>
</dbReference>
<feature type="region of interest" description="Disordered" evidence="2">
    <location>
        <begin position="141"/>
        <end position="216"/>
    </location>
</feature>
<feature type="compositionally biased region" description="Polar residues" evidence="2">
    <location>
        <begin position="666"/>
        <end position="677"/>
    </location>
</feature>
<keyword evidence="1" id="KW-0479">Metal-binding</keyword>
<feature type="compositionally biased region" description="Polar residues" evidence="2">
    <location>
        <begin position="370"/>
        <end position="381"/>
    </location>
</feature>
<keyword evidence="1" id="KW-0862">Zinc</keyword>
<evidence type="ECO:0000313" key="5">
    <source>
        <dbReference type="Proteomes" id="UP000308768"/>
    </source>
</evidence>
<feature type="compositionally biased region" description="Low complexity" evidence="2">
    <location>
        <begin position="499"/>
        <end position="519"/>
    </location>
</feature>
<proteinExistence type="predicted"/>
<dbReference type="Proteomes" id="UP000308768">
    <property type="component" value="Unassembled WGS sequence"/>
</dbReference>
<dbReference type="AlphaFoldDB" id="A0A4U0WM47"/>
<dbReference type="InterPro" id="IPR013087">
    <property type="entry name" value="Znf_C2H2_type"/>
</dbReference>
<feature type="region of interest" description="Disordered" evidence="2">
    <location>
        <begin position="257"/>
        <end position="290"/>
    </location>
</feature>
<protein>
    <recommendedName>
        <fullName evidence="3">C2H2-type domain-containing protein</fullName>
    </recommendedName>
</protein>
<feature type="compositionally biased region" description="Polar residues" evidence="2">
    <location>
        <begin position="257"/>
        <end position="274"/>
    </location>
</feature>
<gene>
    <name evidence="4" type="ORF">B0A49_13188</name>
</gene>
<evidence type="ECO:0000256" key="1">
    <source>
        <dbReference type="PROSITE-ProRule" id="PRU00042"/>
    </source>
</evidence>
<evidence type="ECO:0000313" key="4">
    <source>
        <dbReference type="EMBL" id="TKA64220.1"/>
    </source>
</evidence>
<feature type="compositionally biased region" description="Low complexity" evidence="2">
    <location>
        <begin position="566"/>
        <end position="579"/>
    </location>
</feature>
<feature type="region of interest" description="Disordered" evidence="2">
    <location>
        <begin position="370"/>
        <end position="403"/>
    </location>
</feature>
<feature type="non-terminal residue" evidence="4">
    <location>
        <position position="697"/>
    </location>
</feature>